<dbReference type="Gene3D" id="2.60.40.10">
    <property type="entry name" value="Immunoglobulins"/>
    <property type="match status" value="3"/>
</dbReference>
<dbReference type="PANTHER" id="PTHR12231">
    <property type="entry name" value="CTX-RELATED TYPE I TRANSMEMBRANE PROTEIN"/>
    <property type="match status" value="1"/>
</dbReference>
<dbReference type="InterPro" id="IPR013783">
    <property type="entry name" value="Ig-like_fold"/>
</dbReference>
<reference evidence="6 7" key="1">
    <citation type="journal article" date="2019" name="PLoS Biol.">
        <title>Sex chromosomes control vertical transmission of feminizing Wolbachia symbionts in an isopod.</title>
        <authorList>
            <person name="Becking T."/>
            <person name="Chebbi M.A."/>
            <person name="Giraud I."/>
            <person name="Moumen B."/>
            <person name="Laverre T."/>
            <person name="Caubet Y."/>
            <person name="Peccoud J."/>
            <person name="Gilbert C."/>
            <person name="Cordaux R."/>
        </authorList>
    </citation>
    <scope>NUCLEOTIDE SEQUENCE [LARGE SCALE GENOMIC DNA]</scope>
    <source>
        <strain evidence="6">ANa2</strain>
        <tissue evidence="6">Whole body excluding digestive tract and cuticle</tissue>
    </source>
</reference>
<evidence type="ECO:0000256" key="2">
    <source>
        <dbReference type="ARBA" id="ARBA00022737"/>
    </source>
</evidence>
<keyword evidence="2" id="KW-0677">Repeat</keyword>
<dbReference type="Pfam" id="PF07686">
    <property type="entry name" value="V-set"/>
    <property type="match status" value="1"/>
</dbReference>
<dbReference type="SUPFAM" id="SSF48726">
    <property type="entry name" value="Immunoglobulin"/>
    <property type="match status" value="2"/>
</dbReference>
<gene>
    <name evidence="6" type="primary">LAC_0</name>
    <name evidence="6" type="ORF">Anas_03813</name>
</gene>
<evidence type="ECO:0000256" key="3">
    <source>
        <dbReference type="ARBA" id="ARBA00023157"/>
    </source>
</evidence>
<dbReference type="PROSITE" id="PS50835">
    <property type="entry name" value="IG_LIKE"/>
    <property type="match status" value="2"/>
</dbReference>
<sequence length="307" mass="34599">MIYISVLGQRRPSISWITKEIVMDIGATVSLECSVQYAQDYPVLWVKKGSDGIQDLPISTNTALIVRDPRYNLRHEQSSSTYILEIRDLQENDGGEYMCQVLIDVSNRISASVPLLVRRPPIISDNSTRSVVVSEGTPVKLECYAGGVPIPKVYWRRENNALLPTGGSVFSAQKPFVYQALLFDAILECRVESYPPAAISWIFNSESLVNNQHYEISQFATADEFTDTTLRVKSIEKRQYGNYFCKANNKLGGFQARITLNEFMVPNINYHGILMLPSYASRGRSKSSFKSSSVLFVCLVFSRILYT</sequence>
<dbReference type="InterPro" id="IPR013106">
    <property type="entry name" value="Ig_V-set"/>
</dbReference>
<evidence type="ECO:0000259" key="5">
    <source>
        <dbReference type="PROSITE" id="PS50835"/>
    </source>
</evidence>
<dbReference type="EMBL" id="SEYY01011691">
    <property type="protein sequence ID" value="KAB7501110.1"/>
    <property type="molecule type" value="Genomic_DNA"/>
</dbReference>
<dbReference type="Pfam" id="PF07679">
    <property type="entry name" value="I-set"/>
    <property type="match status" value="1"/>
</dbReference>
<dbReference type="AlphaFoldDB" id="A0A5N5T7W4"/>
<keyword evidence="4" id="KW-0393">Immunoglobulin domain</keyword>
<dbReference type="SMART" id="SM00409">
    <property type="entry name" value="IG"/>
    <property type="match status" value="2"/>
</dbReference>
<dbReference type="InterPro" id="IPR003599">
    <property type="entry name" value="Ig_sub"/>
</dbReference>
<protein>
    <submittedName>
        <fullName evidence="6">Lachesin</fullName>
    </submittedName>
</protein>
<organism evidence="6 7">
    <name type="scientific">Armadillidium nasatum</name>
    <dbReference type="NCBI Taxonomy" id="96803"/>
    <lineage>
        <taxon>Eukaryota</taxon>
        <taxon>Metazoa</taxon>
        <taxon>Ecdysozoa</taxon>
        <taxon>Arthropoda</taxon>
        <taxon>Crustacea</taxon>
        <taxon>Multicrustacea</taxon>
        <taxon>Malacostraca</taxon>
        <taxon>Eumalacostraca</taxon>
        <taxon>Peracarida</taxon>
        <taxon>Isopoda</taxon>
        <taxon>Oniscidea</taxon>
        <taxon>Crinocheta</taxon>
        <taxon>Armadillidiidae</taxon>
        <taxon>Armadillidium</taxon>
    </lineage>
</organism>
<comment type="caution">
    <text evidence="6">The sequence shown here is derived from an EMBL/GenBank/DDBJ whole genome shotgun (WGS) entry which is preliminary data.</text>
</comment>
<dbReference type="CDD" id="cd00096">
    <property type="entry name" value="Ig"/>
    <property type="match status" value="2"/>
</dbReference>
<dbReference type="SMART" id="SM00408">
    <property type="entry name" value="IGc2"/>
    <property type="match status" value="2"/>
</dbReference>
<name>A0A5N5T7W4_9CRUS</name>
<proteinExistence type="predicted"/>
<accession>A0A5N5T7W4</accession>
<dbReference type="GO" id="GO:0043005">
    <property type="term" value="C:neuron projection"/>
    <property type="evidence" value="ECO:0007669"/>
    <property type="project" value="TreeGrafter"/>
</dbReference>
<dbReference type="OrthoDB" id="10010359at2759"/>
<evidence type="ECO:0000313" key="6">
    <source>
        <dbReference type="EMBL" id="KAB7501110.1"/>
    </source>
</evidence>
<keyword evidence="3" id="KW-1015">Disulfide bond</keyword>
<dbReference type="InterPro" id="IPR013098">
    <property type="entry name" value="Ig_I-set"/>
</dbReference>
<dbReference type="InterPro" id="IPR036179">
    <property type="entry name" value="Ig-like_dom_sf"/>
</dbReference>
<feature type="domain" description="Ig-like" evidence="5">
    <location>
        <begin position="12"/>
        <end position="110"/>
    </location>
</feature>
<keyword evidence="1" id="KW-0732">Signal</keyword>
<evidence type="ECO:0000256" key="1">
    <source>
        <dbReference type="ARBA" id="ARBA00022729"/>
    </source>
</evidence>
<evidence type="ECO:0000313" key="7">
    <source>
        <dbReference type="Proteomes" id="UP000326759"/>
    </source>
</evidence>
<evidence type="ECO:0000256" key="4">
    <source>
        <dbReference type="ARBA" id="ARBA00023319"/>
    </source>
</evidence>
<dbReference type="PANTHER" id="PTHR12231:SF220">
    <property type="entry name" value="LACHESIN"/>
    <property type="match status" value="1"/>
</dbReference>
<dbReference type="InterPro" id="IPR003598">
    <property type="entry name" value="Ig_sub2"/>
</dbReference>
<dbReference type="Proteomes" id="UP000326759">
    <property type="component" value="Unassembled WGS sequence"/>
</dbReference>
<keyword evidence="7" id="KW-1185">Reference proteome</keyword>
<feature type="domain" description="Ig-like" evidence="5">
    <location>
        <begin position="120"/>
        <end position="261"/>
    </location>
</feature>
<dbReference type="InterPro" id="IPR007110">
    <property type="entry name" value="Ig-like_dom"/>
</dbReference>
<dbReference type="InterPro" id="IPR051170">
    <property type="entry name" value="Neural/epithelial_adhesion"/>
</dbReference>